<dbReference type="EMBL" id="JABUQZ010000001">
    <property type="protein sequence ID" value="NUC73786.1"/>
    <property type="molecule type" value="Genomic_DNA"/>
</dbReference>
<dbReference type="InterPro" id="IPR047794">
    <property type="entry name" value="C45_proenzyme-like"/>
</dbReference>
<dbReference type="NCBIfam" id="NF040521">
    <property type="entry name" value="C45_proenzyme"/>
    <property type="match status" value="1"/>
</dbReference>
<dbReference type="RefSeq" id="WP_174681590.1">
    <property type="nucleotide sequence ID" value="NZ_JABUQZ010000001.1"/>
</dbReference>
<evidence type="ECO:0000313" key="5">
    <source>
        <dbReference type="Proteomes" id="UP000728647"/>
    </source>
</evidence>
<dbReference type="SUPFAM" id="SSF56235">
    <property type="entry name" value="N-terminal nucleophile aminohydrolases (Ntn hydrolases)"/>
    <property type="match status" value="1"/>
</dbReference>
<dbReference type="Proteomes" id="UP000728647">
    <property type="component" value="Unassembled WGS sequence"/>
</dbReference>
<dbReference type="Pfam" id="PF03417">
    <property type="entry name" value="AAT"/>
    <property type="match status" value="1"/>
</dbReference>
<dbReference type="PANTHER" id="PTHR34180">
    <property type="entry name" value="PEPTIDASE C45"/>
    <property type="match status" value="1"/>
</dbReference>
<protein>
    <submittedName>
        <fullName evidence="3">Peptidase C45</fullName>
    </submittedName>
</protein>
<dbReference type="InterPro" id="IPR005079">
    <property type="entry name" value="Peptidase_C45_hydrolase"/>
</dbReference>
<name>A0A8J8GMD9_9EURY</name>
<keyword evidence="6" id="KW-1185">Reference proteome</keyword>
<feature type="region of interest" description="Disordered" evidence="1">
    <location>
        <begin position="136"/>
        <end position="160"/>
    </location>
</feature>
<dbReference type="InterPro" id="IPR047801">
    <property type="entry name" value="Peptidase_C45"/>
</dbReference>
<dbReference type="AlphaFoldDB" id="A0A8J8GMD9"/>
<evidence type="ECO:0000313" key="3">
    <source>
        <dbReference type="EMBL" id="NUB90395.1"/>
    </source>
</evidence>
<dbReference type="EMBL" id="JABURA010000001">
    <property type="protein sequence ID" value="NUB90395.1"/>
    <property type="molecule type" value="Genomic_DNA"/>
</dbReference>
<dbReference type="PANTHER" id="PTHR34180:SF1">
    <property type="entry name" value="BETA-ALANYL-DOPAMINE_CARCININE HYDROLASE"/>
    <property type="match status" value="1"/>
</dbReference>
<dbReference type="Gene3D" id="3.60.60.10">
    <property type="entry name" value="Penicillin V Acylase, Chain A"/>
    <property type="match status" value="1"/>
</dbReference>
<organism evidence="3 5">
    <name type="scientific">Haloterrigena gelatinilytica</name>
    <dbReference type="NCBI Taxonomy" id="2741724"/>
    <lineage>
        <taxon>Archaea</taxon>
        <taxon>Methanobacteriati</taxon>
        <taxon>Methanobacteriota</taxon>
        <taxon>Stenosarchaea group</taxon>
        <taxon>Halobacteria</taxon>
        <taxon>Halobacteriales</taxon>
        <taxon>Natrialbaceae</taxon>
        <taxon>Haloterrigena</taxon>
    </lineage>
</organism>
<evidence type="ECO:0000256" key="1">
    <source>
        <dbReference type="SAM" id="MobiDB-lite"/>
    </source>
</evidence>
<gene>
    <name evidence="3" type="ORF">HT576_05000</name>
    <name evidence="4" type="ORF">HTZ84_16005</name>
</gene>
<feature type="compositionally biased region" description="Low complexity" evidence="1">
    <location>
        <begin position="141"/>
        <end position="153"/>
    </location>
</feature>
<proteinExistence type="predicted"/>
<evidence type="ECO:0000313" key="4">
    <source>
        <dbReference type="EMBL" id="NUC73786.1"/>
    </source>
</evidence>
<feature type="domain" description="Peptidase C45 hydrolase" evidence="2">
    <location>
        <begin position="152"/>
        <end position="319"/>
    </location>
</feature>
<evidence type="ECO:0000313" key="6">
    <source>
        <dbReference type="Proteomes" id="UP001016761"/>
    </source>
</evidence>
<dbReference type="OrthoDB" id="175578at2157"/>
<evidence type="ECO:0000259" key="2">
    <source>
        <dbReference type="Pfam" id="PF03417"/>
    </source>
</evidence>
<dbReference type="InterPro" id="IPR029055">
    <property type="entry name" value="Ntn_hydrolases_N"/>
</dbReference>
<accession>A0A8J8GMD9</accession>
<sequence>MDDTTVDTIAYDDAIAGVDSFAEHAQRRAETEREAVEWAIDELESIVDEQGVDLEPLLEYGRRSRESLPDRHRRAYEAMADVFDVDPAVYEAYVFAYSELCEELAEGEGRSEKNPKGVGHGIGEGCTNALVAPPKVDPESTTDAGPDTATGGPLVLKNRDIAGRGTRPKSVVEQPPIDGYYGVLTIDTCGTIGMFKGVNDRGLVAANTYIDCEGEGVDVSPETQLRNGTVIRMLLEECATVAEAREFLESRPTRRLMGQTLFLADDTDAVLLEVDPASERIFVDDGPVVTRTNHFVRSESTEAESSTKRRQRALELLEGDERLDRDDLWAIARDHANGPGDDSICRHPEPETDEPHAFGQLTTASTAVFEGGSPEIEVAAGNPCETDRTRCAFGDEVPTDLRTGQRWLDRLH</sequence>
<reference evidence="3 6" key="1">
    <citation type="submission" date="2020-06" db="EMBL/GenBank/DDBJ databases">
        <title>Haloterrigena sp. nov., an extremely halophilic archaeon isolated from a saline sediment.</title>
        <authorList>
            <person name="Liu B.-B."/>
        </authorList>
    </citation>
    <scope>NUCLEOTIDE SEQUENCE</scope>
    <source>
        <strain evidence="3">SYSU A121-1</strain>
        <strain evidence="4 6">SYSU A558-1</strain>
    </source>
</reference>
<comment type="caution">
    <text evidence="3">The sequence shown here is derived from an EMBL/GenBank/DDBJ whole genome shotgun (WGS) entry which is preliminary data.</text>
</comment>
<dbReference type="Proteomes" id="UP001016761">
    <property type="component" value="Unassembled WGS sequence"/>
</dbReference>